<dbReference type="Proteomes" id="UP000256941">
    <property type="component" value="Unassembled WGS sequence"/>
</dbReference>
<protein>
    <submittedName>
        <fullName evidence="1">Uncharacterized protein</fullName>
    </submittedName>
</protein>
<evidence type="ECO:0000313" key="2">
    <source>
        <dbReference type="Proteomes" id="UP000256941"/>
    </source>
</evidence>
<dbReference type="EMBL" id="QTUJ01000001">
    <property type="protein sequence ID" value="REF72344.1"/>
    <property type="molecule type" value="Genomic_DNA"/>
</dbReference>
<evidence type="ECO:0000313" key="1">
    <source>
        <dbReference type="EMBL" id="REF72344.1"/>
    </source>
</evidence>
<reference evidence="1 2" key="1">
    <citation type="submission" date="2018-08" db="EMBL/GenBank/DDBJ databases">
        <title>Genomic Encyclopedia of Archaeal and Bacterial Type Strains, Phase II (KMG-II): from individual species to whole genera.</title>
        <authorList>
            <person name="Goeker M."/>
        </authorList>
    </citation>
    <scope>NUCLEOTIDE SEQUENCE [LARGE SCALE GENOMIC DNA]</scope>
    <source>
        <strain evidence="1 2">DSM 17099</strain>
    </source>
</reference>
<organism evidence="1 2">
    <name type="scientific">Paracoccus versutus</name>
    <name type="common">Thiobacillus versutus</name>
    <dbReference type="NCBI Taxonomy" id="34007"/>
    <lineage>
        <taxon>Bacteria</taxon>
        <taxon>Pseudomonadati</taxon>
        <taxon>Pseudomonadota</taxon>
        <taxon>Alphaproteobacteria</taxon>
        <taxon>Rhodobacterales</taxon>
        <taxon>Paracoccaceae</taxon>
        <taxon>Paracoccus</taxon>
    </lineage>
</organism>
<comment type="caution">
    <text evidence="1">The sequence shown here is derived from an EMBL/GenBank/DDBJ whole genome shotgun (WGS) entry which is preliminary data.</text>
</comment>
<accession>A0A3D9XPI2</accession>
<dbReference type="RefSeq" id="WP_147304454.1">
    <property type="nucleotide sequence ID" value="NZ_CP038196.1"/>
</dbReference>
<sequence length="114" mass="12017">MSEAMDKLIAAVERGDLTIDGAPALSLEMSGIVHGALGDDLWATCVDAFDGSLDAALSLMQCLLPTGQSLIGTHTPRAHVSLNDGFAITCFSDTPARAWLIAILKAYRTAQREA</sequence>
<name>A0A3D9XPI2_PARVE</name>
<proteinExistence type="predicted"/>
<gene>
    <name evidence="1" type="ORF">BDD41_0814</name>
</gene>
<dbReference type="AlphaFoldDB" id="A0A3D9XPI2"/>